<dbReference type="InterPro" id="IPR015925">
    <property type="entry name" value="Ryanodine_IP3_receptor"/>
</dbReference>
<dbReference type="OMA" id="IYHEREL"/>
<dbReference type="RefSeq" id="XP_004040042.1">
    <property type="nucleotide sequence ID" value="XM_004039994.1"/>
</dbReference>
<name>G0QJ57_ICHMU</name>
<feature type="transmembrane region" description="Helical" evidence="1">
    <location>
        <begin position="1707"/>
        <end position="1727"/>
    </location>
</feature>
<dbReference type="PANTHER" id="PTHR45816:SF4">
    <property type="entry name" value="RYR_IP3R HOMOLOGY ASSOCIATED DOMAIN-CONTAINING PROTEIN"/>
    <property type="match status" value="1"/>
</dbReference>
<dbReference type="EMBL" id="GL983050">
    <property type="protein sequence ID" value="EGR34738.1"/>
    <property type="molecule type" value="Genomic_DNA"/>
</dbReference>
<evidence type="ECO:0000313" key="3">
    <source>
        <dbReference type="EMBL" id="EGR34738.1"/>
    </source>
</evidence>
<feature type="transmembrane region" description="Helical" evidence="1">
    <location>
        <begin position="1616"/>
        <end position="1641"/>
    </location>
</feature>
<dbReference type="Pfam" id="PF08454">
    <property type="entry name" value="RIH_assoc"/>
    <property type="match status" value="1"/>
</dbReference>
<feature type="transmembrane region" description="Helical" evidence="1">
    <location>
        <begin position="1489"/>
        <end position="1510"/>
    </location>
</feature>
<accession>G0QJ57</accession>
<dbReference type="InterPro" id="IPR013662">
    <property type="entry name" value="RIH_assoc-dom"/>
</dbReference>
<dbReference type="PANTHER" id="PTHR45816">
    <property type="entry name" value="MIR DOMAIN-CONTAINING PROTEIN"/>
    <property type="match status" value="1"/>
</dbReference>
<dbReference type="Proteomes" id="UP000008983">
    <property type="component" value="Unassembled WGS sequence"/>
</dbReference>
<sequence>MQKLKQIGQIYIDQQININILIKLLHDKHIKKSNKRIPFLNLLIYAFLDCKQSCNIPQMMKVREWNNIDYVSDMNISDNVEFIDSLKEVKKFIKKFIKEEFQGFYTNNKFIIEEFYKVLELFQKSIEKGIWKNSYKLDEILPEIVKILINYTDTDKNLSKIQYLYIFKYIQIQYYIYIIYIYISIFIYYLHIGNEKRKEAVLYSLERNIQKSEEIIEKCKQKISHIIQLYIEIHTNIRVSDVLYYLKQLMVDKEKQKSPKKQILKDKYRQMRYSSKFYSHTFTIFDEIIKKTKQYQDVQDEKICQSEIWIENFLKIIEKDDKIFGFKLYEFSLVLFELIIVLNNNEIFKLLLFILYSIFTQRQKLLENVQKIILFENGLPKQITQSIGYFKYKLHILSNKSILMANLDNQGILFDYFISKSDKDYTISPLSQAIISNLYFYSQTMKKGFQLTNFKFSLQKIDKEILNSDKIINFYNEREKNNILIQNLLRSHDLHLPLINFLQFCKCEDFQNNPLLFSLIQTVYNYLCLLIWNNYESQLEIIPKCKFLAQQHLFFNTGAIEFLLDLYKNVKFLLLNASEINQTASFILNIAKNAKTPLFYKSKLVYFLKTLVVLNNNPLKQNQITILQLIQEKQFQDYIFINERKKIIPEFYNEDQNLIKTNGQIWYFYAFFVLSTFLIEGKNKLNLNKFRGIYNSEYLLEIYSEIKECILLKKCLRSFINRLFYIDFDNLGDKESVFWDFLRVDLQFIIEELEKSREVWQKKEIFLKKEFDFYIEYKFFWSYFCIFLKENILAIFFLVQNEEFLNILIENLEKNAKKKQFFAHNLLLRLFGEIQSLHFGLFFNLENQIKYIKDVFLNRIFSQKQAFPFEAFWRNENLIIKGVLDEKIQVNIRNLILEASRDCKQEDFCIQNCLKVLFLENDDNQQKDFSQYKKQTAKESNKNKDLNKYLNKKLKNLTSYLKYEISFVQFLEKIKMNNKQIYMYIYTYLYLYFQSTSQITIDLWDIHYWIQYQKEIEETQNKMQSFQSARLICELLKQKNLEQRLKLINEILLFGISQLLGGNQNVQKDLLHILKEDRDNLILQNINNLIQRLSKVIYRISKEEIKLQQFTKEAQQQNNLLIIQNYDFFCEKSYNMIRKNTGLQDSCDELYFFSQCLTILQGIFKFLQLMCENNNIEMKNYLRQQINLDNKLKVKNFNFINISNQINQLFIKIMNKDLITIPNFIIDFLIEVTQVPCIQNQLSLSQTTFYEDIFIMAQFFNVIIYIIINFKYKYRYNKIMQIDFLLQMKILINYIIFIINVLVVLESLNQQIYNEIKNKLQIDFLVIIIQRNLQKLNLKTLSQLKKYLYRKNKETGFYDQHITEILNNLTIIKRFSEYDIQINQIFHQKLSSSYSEMIFYLEKKIVSIEIQYQKELKQLYFPFIPLFNFVSDDTKDKIMKNVNRESQREKITDLLQYKNVVFDEIEHNFSLNQNKIRATSENIQQIQKLVVYMSLFLNLLLILSVNIQFENLQEMKIVINNYLIKIFIGILFIIHLILTLLLILFTFINQVPPKNAKINTHWSKIKLFYQNDQFTFLSILLSASVLGNLIHIKYQVLTLPYAIVIKYIQTYKNIQIYIQIYIFKYIFIYIYIYIYYLYIYIYQQSKLKSSQGIVENVYQSIFYKMKQLIIFSVLGIMFVYIFSVIAFENYINEIYKDLQVIQNRQTCNSLIFCMMTLSLSDVIGSSMSDWDTSTFVYNSLYFVFISVLFMNIVSGIMIDTFAEMRDKRNFIEQDKKNKCFICGLERTTIENQDKSFEDHTKKHYLWNYIFYIYSLQNKDSTEYTGLEYFISDKLQNEDIQWIPNLTSLNN</sequence>
<reference evidence="3 4" key="1">
    <citation type="submission" date="2011-07" db="EMBL/GenBank/DDBJ databases">
        <authorList>
            <person name="Coyne R."/>
            <person name="Brami D."/>
            <person name="Johnson J."/>
            <person name="Hostetler J."/>
            <person name="Hannick L."/>
            <person name="Clark T."/>
            <person name="Cassidy-Hanley D."/>
            <person name="Inman J."/>
        </authorList>
    </citation>
    <scope>NUCLEOTIDE SEQUENCE [LARGE SCALE GENOMIC DNA]</scope>
    <source>
        <strain evidence="3 4">G5</strain>
    </source>
</reference>
<keyword evidence="4" id="KW-1185">Reference proteome</keyword>
<dbReference type="STRING" id="857967.G0QJ57"/>
<keyword evidence="1" id="KW-0472">Membrane</keyword>
<feature type="domain" description="RyR/IP3R Homology associated" evidence="2">
    <location>
        <begin position="1155"/>
        <end position="1253"/>
    </location>
</feature>
<dbReference type="InParanoid" id="G0QJ57"/>
<feature type="transmembrane region" description="Helical" evidence="1">
    <location>
        <begin position="1253"/>
        <end position="1272"/>
    </location>
</feature>
<feature type="transmembrane region" description="Helical" evidence="1">
    <location>
        <begin position="1668"/>
        <end position="1687"/>
    </location>
</feature>
<feature type="transmembrane region" description="Helical" evidence="1">
    <location>
        <begin position="1739"/>
        <end position="1758"/>
    </location>
</feature>
<feature type="transmembrane region" description="Helical" evidence="1">
    <location>
        <begin position="174"/>
        <end position="192"/>
    </location>
</feature>
<evidence type="ECO:0000313" key="4">
    <source>
        <dbReference type="Proteomes" id="UP000008983"/>
    </source>
</evidence>
<protein>
    <recommendedName>
        <fullName evidence="2">RyR/IP3R Homology associated domain-containing protein</fullName>
    </recommendedName>
</protein>
<proteinExistence type="predicted"/>
<keyword evidence="1" id="KW-1133">Transmembrane helix</keyword>
<feature type="transmembrane region" description="Helical" evidence="1">
    <location>
        <begin position="1576"/>
        <end position="1604"/>
    </location>
</feature>
<keyword evidence="1" id="KW-0812">Transmembrane</keyword>
<dbReference type="GO" id="GO:0006816">
    <property type="term" value="P:calcium ion transport"/>
    <property type="evidence" value="ECO:0007669"/>
    <property type="project" value="InterPro"/>
</dbReference>
<gene>
    <name evidence="3" type="ORF">IMG5_002710</name>
</gene>
<evidence type="ECO:0000256" key="1">
    <source>
        <dbReference type="SAM" id="Phobius"/>
    </source>
</evidence>
<dbReference type="GeneID" id="14910948"/>
<evidence type="ECO:0000259" key="2">
    <source>
        <dbReference type="Pfam" id="PF08454"/>
    </source>
</evidence>
<dbReference type="eggNOG" id="KOG3533">
    <property type="taxonomic scope" value="Eukaryota"/>
</dbReference>
<feature type="transmembrane region" description="Helical" evidence="1">
    <location>
        <begin position="1284"/>
        <end position="1305"/>
    </location>
</feature>
<dbReference type="OrthoDB" id="76898at2759"/>
<organism evidence="3 4">
    <name type="scientific">Ichthyophthirius multifiliis</name>
    <name type="common">White spot disease agent</name>
    <name type="synonym">Ich</name>
    <dbReference type="NCBI Taxonomy" id="5932"/>
    <lineage>
        <taxon>Eukaryota</taxon>
        <taxon>Sar</taxon>
        <taxon>Alveolata</taxon>
        <taxon>Ciliophora</taxon>
        <taxon>Intramacronucleata</taxon>
        <taxon>Oligohymenophorea</taxon>
        <taxon>Hymenostomatida</taxon>
        <taxon>Ophryoglenina</taxon>
        <taxon>Ichthyophthirius</taxon>
    </lineage>
</organism>
<feature type="transmembrane region" description="Helical" evidence="1">
    <location>
        <begin position="1522"/>
        <end position="1548"/>
    </location>
</feature>